<reference evidence="1 2" key="1">
    <citation type="submission" date="2019-04" db="EMBL/GenBank/DDBJ databases">
        <title>Chitiniphilus eburnea sp. nov., a novel chitinolytic bacterium isolated from aquaculture sludge.</title>
        <authorList>
            <person name="Sheng M."/>
        </authorList>
    </citation>
    <scope>NUCLEOTIDE SEQUENCE [LARGE SCALE GENOMIC DNA]</scope>
    <source>
        <strain evidence="1 2">HX-2-15</strain>
    </source>
</reference>
<evidence type="ECO:0008006" key="3">
    <source>
        <dbReference type="Google" id="ProtNLM"/>
    </source>
</evidence>
<dbReference type="EMBL" id="SUMF01000002">
    <property type="protein sequence ID" value="TJZ77537.1"/>
    <property type="molecule type" value="Genomic_DNA"/>
</dbReference>
<evidence type="ECO:0000313" key="1">
    <source>
        <dbReference type="EMBL" id="TJZ77537.1"/>
    </source>
</evidence>
<gene>
    <name evidence="1" type="ORF">FAZ21_04200</name>
</gene>
<keyword evidence="2" id="KW-1185">Reference proteome</keyword>
<sequence length="226" mass="24944">MDINEPGQKTATAKIFIGSPDEAVRHLQQLKPRPRHVIALTVEHPDSGVAQATATAIASLVPTILSAQKKALQQRFDALVELLVDPVPVPTRFLTHARMQLDARQAVFAEGDWLSAAEVGRLAGLSITSRQPRKWKQAGRIFVIRREGRDYFPAYGLNAQNGYRPVSALSEILRTFEGHKTAWQIACWFSSVNSLLGGKRPKDLLAIEPTRVMVAAKDELVRAIHG</sequence>
<proteinExistence type="predicted"/>
<comment type="caution">
    <text evidence="1">The sequence shown here is derived from an EMBL/GenBank/DDBJ whole genome shotgun (WGS) entry which is preliminary data.</text>
</comment>
<dbReference type="Proteomes" id="UP000310016">
    <property type="component" value="Unassembled WGS sequence"/>
</dbReference>
<dbReference type="RefSeq" id="WP_136772012.1">
    <property type="nucleotide sequence ID" value="NZ_SUMF01000002.1"/>
</dbReference>
<accession>A0A4U0Q8F0</accession>
<name>A0A4U0Q8F0_9NEIS</name>
<protein>
    <recommendedName>
        <fullName evidence="3">DUF2384 domain-containing protein</fullName>
    </recommendedName>
</protein>
<organism evidence="1 2">
    <name type="scientific">Chitiniphilus eburneus</name>
    <dbReference type="NCBI Taxonomy" id="2571148"/>
    <lineage>
        <taxon>Bacteria</taxon>
        <taxon>Pseudomonadati</taxon>
        <taxon>Pseudomonadota</taxon>
        <taxon>Betaproteobacteria</taxon>
        <taxon>Neisseriales</taxon>
        <taxon>Chitinibacteraceae</taxon>
        <taxon>Chitiniphilus</taxon>
    </lineage>
</organism>
<dbReference type="AlphaFoldDB" id="A0A4U0Q8F0"/>
<evidence type="ECO:0000313" key="2">
    <source>
        <dbReference type="Proteomes" id="UP000310016"/>
    </source>
</evidence>
<dbReference type="OrthoDB" id="111944at2"/>